<accession>A0ABV7CRB0</accession>
<feature type="domain" description="S1 motif" evidence="5">
    <location>
        <begin position="99"/>
        <end position="164"/>
    </location>
</feature>
<name>A0ABV7CRB0_9BACI</name>
<evidence type="ECO:0000313" key="6">
    <source>
        <dbReference type="EMBL" id="MFC3038942.1"/>
    </source>
</evidence>
<reference evidence="7" key="1">
    <citation type="journal article" date="2019" name="Int. J. Syst. Evol. Microbiol.">
        <title>The Global Catalogue of Microorganisms (GCM) 10K type strain sequencing project: providing services to taxonomists for standard genome sequencing and annotation.</title>
        <authorList>
            <consortium name="The Broad Institute Genomics Platform"/>
            <consortium name="The Broad Institute Genome Sequencing Center for Infectious Disease"/>
            <person name="Wu L."/>
            <person name="Ma J."/>
        </authorList>
    </citation>
    <scope>NUCLEOTIDE SEQUENCE [LARGE SCALE GENOMIC DNA]</scope>
    <source>
        <strain evidence="7">KCTC 13128</strain>
    </source>
</reference>
<dbReference type="Pfam" id="PF00575">
    <property type="entry name" value="S1"/>
    <property type="match status" value="4"/>
</dbReference>
<comment type="caution">
    <text evidence="6">The sequence shown here is derived from an EMBL/GenBank/DDBJ whole genome shotgun (WGS) entry which is preliminary data.</text>
</comment>
<keyword evidence="2 6" id="KW-0689">Ribosomal protein</keyword>
<dbReference type="InterPro" id="IPR003029">
    <property type="entry name" value="S1_domain"/>
</dbReference>
<evidence type="ECO:0000256" key="3">
    <source>
        <dbReference type="ARBA" id="ARBA00023274"/>
    </source>
</evidence>
<dbReference type="RefSeq" id="WP_390267386.1">
    <property type="nucleotide sequence ID" value="NZ_JBHRSA010000004.1"/>
</dbReference>
<feature type="domain" description="S1 motif" evidence="5">
    <location>
        <begin position="14"/>
        <end position="81"/>
    </location>
</feature>
<proteinExistence type="inferred from homology"/>
<evidence type="ECO:0000256" key="4">
    <source>
        <dbReference type="SAM" id="MobiDB-lite"/>
    </source>
</evidence>
<feature type="domain" description="S1 motif" evidence="5">
    <location>
        <begin position="270"/>
        <end position="339"/>
    </location>
</feature>
<dbReference type="PRINTS" id="PR00681">
    <property type="entry name" value="RIBOSOMALS1"/>
</dbReference>
<dbReference type="Proteomes" id="UP001595279">
    <property type="component" value="Unassembled WGS sequence"/>
</dbReference>
<dbReference type="GO" id="GO:0005840">
    <property type="term" value="C:ribosome"/>
    <property type="evidence" value="ECO:0007669"/>
    <property type="project" value="UniProtKB-KW"/>
</dbReference>
<dbReference type="NCBIfam" id="NF005208">
    <property type="entry name" value="PRK06676.1"/>
    <property type="match status" value="1"/>
</dbReference>
<evidence type="ECO:0000259" key="5">
    <source>
        <dbReference type="PROSITE" id="PS50126"/>
    </source>
</evidence>
<comment type="similarity">
    <text evidence="1">Belongs to the bacterial ribosomal protein bS1 family.</text>
</comment>
<dbReference type="PANTHER" id="PTHR10724:SF7">
    <property type="entry name" value="SMALL RIBOSOMAL SUBUNIT PROTEIN BS1C"/>
    <property type="match status" value="1"/>
</dbReference>
<sequence>MSEINNEVTELNVGDTITGTVVKVEEKQVLVDIGYKTEGIVPISELSSLHVEQTSDVVQEGDTLTLKVKKVDDDDIILSKKAVDADDAWKDLEEKFESGEIFETEVKEIVNGGLVVDVGVRGFIPASLVETYYVDDFSDYKNKTLTVKIADLNKEQNRVILSHRAVVEEEAEAQKHEVLQSLEEGQVLEGTVQRLTSFGVFVDLGGVDGLVHISQLAHEHVENASDVVSEGDKIKVEVLSVDLDNERISLSHKNTLPGPWSNIGEKISSGDVLEGTVKRLVNFGAFVEVQPGVEGLVHISQIANRHIGTPQEVLEVGQQVNVKVLDVNEQEERISLSIRELEEEEAAKDYKQYEKDDEQTGFQLGDLLGDSLDKYKK</sequence>
<gene>
    <name evidence="6" type="primary">rpsA</name>
    <name evidence="6" type="ORF">ACFOGI_01580</name>
</gene>
<dbReference type="CDD" id="cd04465">
    <property type="entry name" value="S1_RPS1_repeat_ec2_hs2"/>
    <property type="match status" value="1"/>
</dbReference>
<dbReference type="InterPro" id="IPR035104">
    <property type="entry name" value="Ribosomal_protein_S1-like"/>
</dbReference>
<dbReference type="PANTHER" id="PTHR10724">
    <property type="entry name" value="30S RIBOSOMAL PROTEIN S1"/>
    <property type="match status" value="1"/>
</dbReference>
<keyword evidence="3" id="KW-0687">Ribonucleoprotein</keyword>
<evidence type="ECO:0000256" key="1">
    <source>
        <dbReference type="ARBA" id="ARBA00006767"/>
    </source>
</evidence>
<dbReference type="EMBL" id="JBHRSA010000004">
    <property type="protein sequence ID" value="MFC3038942.1"/>
    <property type="molecule type" value="Genomic_DNA"/>
</dbReference>
<dbReference type="InterPro" id="IPR012340">
    <property type="entry name" value="NA-bd_OB-fold"/>
</dbReference>
<dbReference type="CDD" id="cd05687">
    <property type="entry name" value="S1_RPS1_repeat_ec1_hs1"/>
    <property type="match status" value="1"/>
</dbReference>
<dbReference type="Gene3D" id="2.40.50.140">
    <property type="entry name" value="Nucleic acid-binding proteins"/>
    <property type="match status" value="4"/>
</dbReference>
<dbReference type="PROSITE" id="PS50126">
    <property type="entry name" value="S1"/>
    <property type="match status" value="4"/>
</dbReference>
<organism evidence="6 7">
    <name type="scientific">Virgibacillus xinjiangensis</name>
    <dbReference type="NCBI Taxonomy" id="393090"/>
    <lineage>
        <taxon>Bacteria</taxon>
        <taxon>Bacillati</taxon>
        <taxon>Bacillota</taxon>
        <taxon>Bacilli</taxon>
        <taxon>Bacillales</taxon>
        <taxon>Bacillaceae</taxon>
        <taxon>Virgibacillus</taxon>
    </lineage>
</organism>
<evidence type="ECO:0000256" key="2">
    <source>
        <dbReference type="ARBA" id="ARBA00022980"/>
    </source>
</evidence>
<dbReference type="SUPFAM" id="SSF50249">
    <property type="entry name" value="Nucleic acid-binding proteins"/>
    <property type="match status" value="4"/>
</dbReference>
<feature type="region of interest" description="Disordered" evidence="4">
    <location>
        <begin position="350"/>
        <end position="377"/>
    </location>
</feature>
<protein>
    <submittedName>
        <fullName evidence="6">30S ribosomal protein S1</fullName>
    </submittedName>
</protein>
<evidence type="ECO:0000313" key="7">
    <source>
        <dbReference type="Proteomes" id="UP001595279"/>
    </source>
</evidence>
<keyword evidence="7" id="KW-1185">Reference proteome</keyword>
<feature type="domain" description="S1 motif" evidence="5">
    <location>
        <begin position="185"/>
        <end position="253"/>
    </location>
</feature>
<dbReference type="SMART" id="SM00316">
    <property type="entry name" value="S1"/>
    <property type="match status" value="4"/>
</dbReference>
<dbReference type="InterPro" id="IPR050437">
    <property type="entry name" value="Ribos_protein_bS1-like"/>
</dbReference>
<dbReference type="CDD" id="cd05688">
    <property type="entry name" value="S1_RPS1_repeat_ec3"/>
    <property type="match status" value="1"/>
</dbReference>